<protein>
    <recommendedName>
        <fullName evidence="1">Integrase catalytic domain-containing protein</fullName>
    </recommendedName>
</protein>
<evidence type="ECO:0000259" key="1">
    <source>
        <dbReference type="PROSITE" id="PS50994"/>
    </source>
</evidence>
<dbReference type="SUPFAM" id="SSF53098">
    <property type="entry name" value="Ribonuclease H-like"/>
    <property type="match status" value="1"/>
</dbReference>
<dbReference type="InterPro" id="IPR001584">
    <property type="entry name" value="Integrase_cat-core"/>
</dbReference>
<dbReference type="InterPro" id="IPR036397">
    <property type="entry name" value="RNaseH_sf"/>
</dbReference>
<proteinExistence type="predicted"/>
<dbReference type="EMBL" id="MNUO01000006">
    <property type="protein sequence ID" value="OIN98667.1"/>
    <property type="molecule type" value="Genomic_DNA"/>
</dbReference>
<dbReference type="Proteomes" id="UP000182278">
    <property type="component" value="Unassembled WGS sequence"/>
</dbReference>
<evidence type="ECO:0000313" key="3">
    <source>
        <dbReference type="Proteomes" id="UP000182278"/>
    </source>
</evidence>
<dbReference type="Gene3D" id="3.30.420.10">
    <property type="entry name" value="Ribonuclease H-like superfamily/Ribonuclease H"/>
    <property type="match status" value="1"/>
</dbReference>
<dbReference type="InterPro" id="IPR009057">
    <property type="entry name" value="Homeodomain-like_sf"/>
</dbReference>
<evidence type="ECO:0000313" key="2">
    <source>
        <dbReference type="EMBL" id="OIN98667.1"/>
    </source>
</evidence>
<organism evidence="2 3">
    <name type="scientific">Candidatus Desantisbacteria bacterium CG1_02_38_46</name>
    <dbReference type="NCBI Taxonomy" id="1817893"/>
    <lineage>
        <taxon>Bacteria</taxon>
        <taxon>Candidatus Desantisiibacteriota</taxon>
    </lineage>
</organism>
<sequence>MGKNQKEYLRRLRAMDLYSQGLKPIQIYKKLRRSERWFFKHLKNYRLYGTAGLKDKSKRPKKLNTRYIHKVINDVIEVRKDLSRAETEETKYKFFGARAVRQELIDNREYSDEQIPKERWINHIIKREGLIIKPDKRRRRKSNKFYPLLKPTKVNESHQMDIVGPRYIKGRGPFFSYHLKDIVNHQVFLEQYPEQLAVYVVDFFIKAWQRLKIPVYLQMDNHCTASGSLTHKRSISKVVRLCLFLGVQPVFIADEKPWMNGSIESFNSLFDKKLWQKYQFETHTSLHREAKILEIRHNEYQAYSNSKKKLEEIESQVLPFGYDKHLKELPLTEGKIHFIRQVDEKGEISILNENFFIDQSLFTDYLWVTVDTGREVCNIYYQESEDSPRILIKSFPYKLREKAVPFDPNNRFL</sequence>
<feature type="domain" description="Integrase catalytic" evidence="1">
    <location>
        <begin position="147"/>
        <end position="318"/>
    </location>
</feature>
<dbReference type="GO" id="GO:0003676">
    <property type="term" value="F:nucleic acid binding"/>
    <property type="evidence" value="ECO:0007669"/>
    <property type="project" value="InterPro"/>
</dbReference>
<dbReference type="InterPro" id="IPR012337">
    <property type="entry name" value="RNaseH-like_sf"/>
</dbReference>
<dbReference type="GO" id="GO:0015074">
    <property type="term" value="P:DNA integration"/>
    <property type="evidence" value="ECO:0007669"/>
    <property type="project" value="InterPro"/>
</dbReference>
<dbReference type="PROSITE" id="PS50994">
    <property type="entry name" value="INTEGRASE"/>
    <property type="match status" value="1"/>
</dbReference>
<dbReference type="Pfam" id="PF13384">
    <property type="entry name" value="HTH_23"/>
    <property type="match status" value="1"/>
</dbReference>
<comment type="caution">
    <text evidence="2">The sequence shown here is derived from an EMBL/GenBank/DDBJ whole genome shotgun (WGS) entry which is preliminary data.</text>
</comment>
<reference evidence="2 3" key="1">
    <citation type="journal article" date="2016" name="Environ. Microbiol.">
        <title>Genomic resolution of a cold subsurface aquifer community provides metabolic insights for novel microbes adapted to high CO concentrations.</title>
        <authorList>
            <person name="Probst A.J."/>
            <person name="Castelle C.J."/>
            <person name="Singh A."/>
            <person name="Brown C.T."/>
            <person name="Anantharaman K."/>
            <person name="Sharon I."/>
            <person name="Hug L.A."/>
            <person name="Burstein D."/>
            <person name="Emerson J.B."/>
            <person name="Thomas B.C."/>
            <person name="Banfield J.F."/>
        </authorList>
    </citation>
    <scope>NUCLEOTIDE SEQUENCE [LARGE SCALE GENOMIC DNA]</scope>
    <source>
        <strain evidence="2">CG1_02_38_46</strain>
    </source>
</reference>
<name>A0A1J4SGQ7_9BACT</name>
<accession>A0A1J4SGQ7</accession>
<dbReference type="SUPFAM" id="SSF46689">
    <property type="entry name" value="Homeodomain-like"/>
    <property type="match status" value="1"/>
</dbReference>
<dbReference type="AlphaFoldDB" id="A0A1J4SGQ7"/>
<gene>
    <name evidence="2" type="ORF">AUJ66_00575</name>
</gene>